<keyword evidence="8" id="KW-0902">Two-component regulatory system</keyword>
<dbReference type="GO" id="GO:0016020">
    <property type="term" value="C:membrane"/>
    <property type="evidence" value="ECO:0007669"/>
    <property type="project" value="InterPro"/>
</dbReference>
<keyword evidence="4" id="KW-0808">Transferase</keyword>
<dbReference type="PANTHER" id="PTHR24421:SF10">
    <property type="entry name" value="NITRATE_NITRITE SENSOR PROTEIN NARQ"/>
    <property type="match status" value="1"/>
</dbReference>
<dbReference type="InterPro" id="IPR003594">
    <property type="entry name" value="HATPase_dom"/>
</dbReference>
<evidence type="ECO:0000256" key="6">
    <source>
        <dbReference type="ARBA" id="ARBA00022777"/>
    </source>
</evidence>
<evidence type="ECO:0000256" key="9">
    <source>
        <dbReference type="SAM" id="MobiDB-lite"/>
    </source>
</evidence>
<evidence type="ECO:0000259" key="11">
    <source>
        <dbReference type="Pfam" id="PF02518"/>
    </source>
</evidence>
<dbReference type="GO" id="GO:0000155">
    <property type="term" value="F:phosphorelay sensor kinase activity"/>
    <property type="evidence" value="ECO:0007669"/>
    <property type="project" value="InterPro"/>
</dbReference>
<keyword evidence="5" id="KW-0547">Nucleotide-binding</keyword>
<keyword evidence="10" id="KW-0812">Transmembrane</keyword>
<dbReference type="GO" id="GO:0005524">
    <property type="term" value="F:ATP binding"/>
    <property type="evidence" value="ECO:0007669"/>
    <property type="project" value="UniProtKB-KW"/>
</dbReference>
<dbReference type="GO" id="GO:0046983">
    <property type="term" value="F:protein dimerization activity"/>
    <property type="evidence" value="ECO:0007669"/>
    <property type="project" value="InterPro"/>
</dbReference>
<feature type="transmembrane region" description="Helical" evidence="10">
    <location>
        <begin position="112"/>
        <end position="131"/>
    </location>
</feature>
<proteinExistence type="predicted"/>
<comment type="catalytic activity">
    <reaction evidence="1">
        <text>ATP + protein L-histidine = ADP + protein N-phospho-L-histidine.</text>
        <dbReference type="EC" id="2.7.13.3"/>
    </reaction>
</comment>
<evidence type="ECO:0000259" key="12">
    <source>
        <dbReference type="Pfam" id="PF07730"/>
    </source>
</evidence>
<feature type="transmembrane region" description="Helical" evidence="10">
    <location>
        <begin position="41"/>
        <end position="59"/>
    </location>
</feature>
<keyword evidence="3" id="KW-0597">Phosphoprotein</keyword>
<dbReference type="InterPro" id="IPR050482">
    <property type="entry name" value="Sensor_HK_TwoCompSys"/>
</dbReference>
<organism evidence="13 14">
    <name type="scientific">Actinokineospora globicatena</name>
    <dbReference type="NCBI Taxonomy" id="103729"/>
    <lineage>
        <taxon>Bacteria</taxon>
        <taxon>Bacillati</taxon>
        <taxon>Actinomycetota</taxon>
        <taxon>Actinomycetes</taxon>
        <taxon>Pseudonocardiales</taxon>
        <taxon>Pseudonocardiaceae</taxon>
        <taxon>Actinokineospora</taxon>
    </lineage>
</organism>
<keyword evidence="6 13" id="KW-0418">Kinase</keyword>
<evidence type="ECO:0000256" key="4">
    <source>
        <dbReference type="ARBA" id="ARBA00022679"/>
    </source>
</evidence>
<evidence type="ECO:0000313" key="14">
    <source>
        <dbReference type="Proteomes" id="UP001165042"/>
    </source>
</evidence>
<keyword evidence="10" id="KW-1133">Transmembrane helix</keyword>
<evidence type="ECO:0000256" key="8">
    <source>
        <dbReference type="ARBA" id="ARBA00023012"/>
    </source>
</evidence>
<evidence type="ECO:0000256" key="5">
    <source>
        <dbReference type="ARBA" id="ARBA00022741"/>
    </source>
</evidence>
<keyword evidence="14" id="KW-1185">Reference proteome</keyword>
<dbReference type="AlphaFoldDB" id="A0A9W6V963"/>
<name>A0A9W6V963_9PSEU</name>
<evidence type="ECO:0000256" key="1">
    <source>
        <dbReference type="ARBA" id="ARBA00000085"/>
    </source>
</evidence>
<evidence type="ECO:0000256" key="7">
    <source>
        <dbReference type="ARBA" id="ARBA00022840"/>
    </source>
</evidence>
<dbReference type="Proteomes" id="UP001165042">
    <property type="component" value="Unassembled WGS sequence"/>
</dbReference>
<dbReference type="CDD" id="cd16917">
    <property type="entry name" value="HATPase_UhpB-NarQ-NarX-like"/>
    <property type="match status" value="1"/>
</dbReference>
<dbReference type="Gene3D" id="1.20.5.1930">
    <property type="match status" value="1"/>
</dbReference>
<dbReference type="InterPro" id="IPR011712">
    <property type="entry name" value="Sig_transdc_His_kin_sub3_dim/P"/>
</dbReference>
<feature type="transmembrane region" description="Helical" evidence="10">
    <location>
        <begin position="65"/>
        <end position="82"/>
    </location>
</feature>
<dbReference type="Pfam" id="PF07730">
    <property type="entry name" value="HisKA_3"/>
    <property type="match status" value="1"/>
</dbReference>
<feature type="domain" description="Histidine kinase/HSP90-like ATPase" evidence="11">
    <location>
        <begin position="249"/>
        <end position="333"/>
    </location>
</feature>
<comment type="caution">
    <text evidence="13">The sequence shown here is derived from an EMBL/GenBank/DDBJ whole genome shotgun (WGS) entry which is preliminary data.</text>
</comment>
<dbReference type="EMBL" id="BSSD01000002">
    <property type="protein sequence ID" value="GLW90648.1"/>
    <property type="molecule type" value="Genomic_DNA"/>
</dbReference>
<evidence type="ECO:0000256" key="2">
    <source>
        <dbReference type="ARBA" id="ARBA00012438"/>
    </source>
</evidence>
<gene>
    <name evidence="13" type="ORF">Aglo03_14640</name>
</gene>
<evidence type="ECO:0000256" key="3">
    <source>
        <dbReference type="ARBA" id="ARBA00022553"/>
    </source>
</evidence>
<dbReference type="SUPFAM" id="SSF55874">
    <property type="entry name" value="ATPase domain of HSP90 chaperone/DNA topoisomerase II/histidine kinase"/>
    <property type="match status" value="1"/>
</dbReference>
<accession>A0A9W6V963</accession>
<evidence type="ECO:0000313" key="13">
    <source>
        <dbReference type="EMBL" id="GLW90648.1"/>
    </source>
</evidence>
<dbReference type="InterPro" id="IPR036890">
    <property type="entry name" value="HATPase_C_sf"/>
</dbReference>
<dbReference type="Gene3D" id="3.30.565.10">
    <property type="entry name" value="Histidine kinase-like ATPase, C-terminal domain"/>
    <property type="match status" value="1"/>
</dbReference>
<feature type="transmembrane region" description="Helical" evidence="10">
    <location>
        <begin position="15"/>
        <end position="34"/>
    </location>
</feature>
<keyword evidence="10" id="KW-0472">Membrane</keyword>
<dbReference type="Pfam" id="PF02518">
    <property type="entry name" value="HATPase_c"/>
    <property type="match status" value="1"/>
</dbReference>
<sequence length="338" mass="34743">MLVGVLVSVALVEGVARGGVVSTVLAVGLVPVLLVRRSAPLGAVGGAFGVCAVASVVVGRNFPDLNVMVYLVLLPFALFRWGSGREAGLGAVVMVGQVGLAVLLGYQRVADAGAGVLVLAAAMAVGAAVRYRSRARTRQLDQVRLLLARDLHDTVAHHVSAMAIRAQAGIAVAPSDPAAAVAALRVIEQEAGRALDEMRALVRVLRAGELPEMGPVGDLTSLTSTGHPTVDVRVVGDAAELPAPIAATVFRLAQEAVTNARRHARHATAIEVLAEITPTTIHLHITDDGDPPPARPPGLGLTGMLERATLLGGTCTAGPSPERGWTVTADLPRTGVAR</sequence>
<protein>
    <recommendedName>
        <fullName evidence="2">histidine kinase</fullName>
        <ecNumber evidence="2">2.7.13.3</ecNumber>
    </recommendedName>
</protein>
<keyword evidence="7" id="KW-0067">ATP-binding</keyword>
<feature type="region of interest" description="Disordered" evidence="9">
    <location>
        <begin position="314"/>
        <end position="338"/>
    </location>
</feature>
<dbReference type="PANTHER" id="PTHR24421">
    <property type="entry name" value="NITRATE/NITRITE SENSOR PROTEIN NARX-RELATED"/>
    <property type="match status" value="1"/>
</dbReference>
<feature type="transmembrane region" description="Helical" evidence="10">
    <location>
        <begin position="89"/>
        <end position="106"/>
    </location>
</feature>
<feature type="domain" description="Signal transduction histidine kinase subgroup 3 dimerisation and phosphoacceptor" evidence="12">
    <location>
        <begin position="144"/>
        <end position="209"/>
    </location>
</feature>
<dbReference type="EC" id="2.7.13.3" evidence="2"/>
<reference evidence="13" key="1">
    <citation type="submission" date="2023-02" db="EMBL/GenBank/DDBJ databases">
        <title>Actinokineospora globicatena NBRC 15670.</title>
        <authorList>
            <person name="Ichikawa N."/>
            <person name="Sato H."/>
            <person name="Tonouchi N."/>
        </authorList>
    </citation>
    <scope>NUCLEOTIDE SEQUENCE</scope>
    <source>
        <strain evidence="13">NBRC 15670</strain>
    </source>
</reference>
<evidence type="ECO:0000256" key="10">
    <source>
        <dbReference type="SAM" id="Phobius"/>
    </source>
</evidence>